<evidence type="ECO:0000256" key="3">
    <source>
        <dbReference type="ARBA" id="ARBA00022553"/>
    </source>
</evidence>
<dbReference type="Gene3D" id="3.30.565.10">
    <property type="entry name" value="Histidine kinase-like ATPase, C-terminal domain"/>
    <property type="match status" value="1"/>
</dbReference>
<dbReference type="Proteomes" id="UP000587462">
    <property type="component" value="Unassembled WGS sequence"/>
</dbReference>
<keyword evidence="13" id="KW-1185">Reference proteome</keyword>
<keyword evidence="6" id="KW-0418">Kinase</keyword>
<feature type="compositionally biased region" description="Polar residues" evidence="9">
    <location>
        <begin position="8"/>
        <end position="18"/>
    </location>
</feature>
<dbReference type="InterPro" id="IPR011712">
    <property type="entry name" value="Sig_transdc_His_kin_sub3_dim/P"/>
</dbReference>
<keyword evidence="10" id="KW-0812">Transmembrane</keyword>
<dbReference type="Gene3D" id="1.20.5.1930">
    <property type="match status" value="1"/>
</dbReference>
<dbReference type="GO" id="GO:0016020">
    <property type="term" value="C:membrane"/>
    <property type="evidence" value="ECO:0007669"/>
    <property type="project" value="InterPro"/>
</dbReference>
<keyword evidence="10" id="KW-0472">Membrane</keyword>
<evidence type="ECO:0000256" key="4">
    <source>
        <dbReference type="ARBA" id="ARBA00022679"/>
    </source>
</evidence>
<dbReference type="EMBL" id="JABBXF010000030">
    <property type="protein sequence ID" value="NVK78932.1"/>
    <property type="molecule type" value="Genomic_DNA"/>
</dbReference>
<keyword evidence="3" id="KW-0597">Phosphoprotein</keyword>
<comment type="caution">
    <text evidence="12">The sequence shown here is derived from an EMBL/GenBank/DDBJ whole genome shotgun (WGS) entry which is preliminary data.</text>
</comment>
<evidence type="ECO:0000259" key="11">
    <source>
        <dbReference type="Pfam" id="PF07730"/>
    </source>
</evidence>
<evidence type="ECO:0000256" key="8">
    <source>
        <dbReference type="ARBA" id="ARBA00023012"/>
    </source>
</evidence>
<evidence type="ECO:0000256" key="10">
    <source>
        <dbReference type="SAM" id="Phobius"/>
    </source>
</evidence>
<sequence length="436" mass="46636">MTAEHSLRTGSRTDSCTGSRPWPLRPPVPDPPRTRRRLASLTAAVRSAWRRPPLPAVLDGPRRHLLCDAGIALLVAAASCLQLHSLSATGLVHGYCLSSAIAVAAAATLVLRRRAPELCLLAGLAASFASDERTPLFAASYAVAHYGRRSRFVLVTVVAVIYLVTRHSIGMADATAAQLYYGVVVEIAFPAVFGGLVRHQRSVRELLKERLERSGSAVESATRFALLEERTRLAFDIHDHIGHQATFLALRAGALERVPGLPGEARQGAVAVREAAHRVMADLRQMLEVLRDGDGRRAALTGPTSCAEFLGGLVRNMSAVGMAAEYRLHGTARPLPAETERLLYRICRESFTNAAKYAPGAAVAAELSFLDEQVVLEVRNGPPSGTVSLRSSGRMGLTGLRLRTAEAGGALSAEPLRDGGFRVRAELPVPAEPPAP</sequence>
<feature type="transmembrane region" description="Helical" evidence="10">
    <location>
        <begin position="152"/>
        <end position="172"/>
    </location>
</feature>
<proteinExistence type="predicted"/>
<dbReference type="GO" id="GO:0046983">
    <property type="term" value="F:protein dimerization activity"/>
    <property type="evidence" value="ECO:0007669"/>
    <property type="project" value="InterPro"/>
</dbReference>
<dbReference type="PANTHER" id="PTHR24421:SF10">
    <property type="entry name" value="NITRATE_NITRITE SENSOR PROTEIN NARQ"/>
    <property type="match status" value="1"/>
</dbReference>
<evidence type="ECO:0000256" key="7">
    <source>
        <dbReference type="ARBA" id="ARBA00022840"/>
    </source>
</evidence>
<accession>A0A7Y7E848</accession>
<dbReference type="AlphaFoldDB" id="A0A7Y7E848"/>
<keyword evidence="7" id="KW-0067">ATP-binding</keyword>
<feature type="region of interest" description="Disordered" evidence="9">
    <location>
        <begin position="1"/>
        <end position="34"/>
    </location>
</feature>
<dbReference type="GO" id="GO:0000155">
    <property type="term" value="F:phosphorelay sensor kinase activity"/>
    <property type="evidence" value="ECO:0007669"/>
    <property type="project" value="InterPro"/>
</dbReference>
<dbReference type="PANTHER" id="PTHR24421">
    <property type="entry name" value="NITRATE/NITRITE SENSOR PROTEIN NARX-RELATED"/>
    <property type="match status" value="1"/>
</dbReference>
<evidence type="ECO:0000256" key="9">
    <source>
        <dbReference type="SAM" id="MobiDB-lite"/>
    </source>
</evidence>
<dbReference type="SUPFAM" id="SSF55874">
    <property type="entry name" value="ATPase domain of HSP90 chaperone/DNA topoisomerase II/histidine kinase"/>
    <property type="match status" value="1"/>
</dbReference>
<keyword evidence="5" id="KW-0547">Nucleotide-binding</keyword>
<keyword evidence="8" id="KW-0902">Two-component regulatory system</keyword>
<dbReference type="Pfam" id="PF07730">
    <property type="entry name" value="HisKA_3"/>
    <property type="match status" value="1"/>
</dbReference>
<name>A0A7Y7E848_STRMO</name>
<dbReference type="EC" id="2.7.13.3" evidence="2"/>
<evidence type="ECO:0000256" key="5">
    <source>
        <dbReference type="ARBA" id="ARBA00022741"/>
    </source>
</evidence>
<evidence type="ECO:0000256" key="2">
    <source>
        <dbReference type="ARBA" id="ARBA00012438"/>
    </source>
</evidence>
<dbReference type="RefSeq" id="WP_171081503.1">
    <property type="nucleotide sequence ID" value="NZ_BNBU01000006.1"/>
</dbReference>
<keyword evidence="10" id="KW-1133">Transmembrane helix</keyword>
<comment type="catalytic activity">
    <reaction evidence="1">
        <text>ATP + protein L-histidine = ADP + protein N-phospho-L-histidine.</text>
        <dbReference type="EC" id="2.7.13.3"/>
    </reaction>
</comment>
<dbReference type="GO" id="GO:0005524">
    <property type="term" value="F:ATP binding"/>
    <property type="evidence" value="ECO:0007669"/>
    <property type="project" value="UniProtKB-KW"/>
</dbReference>
<evidence type="ECO:0000313" key="13">
    <source>
        <dbReference type="Proteomes" id="UP000587462"/>
    </source>
</evidence>
<organism evidence="12 13">
    <name type="scientific">Streptomyces morookaense</name>
    <name type="common">Streptoverticillium morookaense</name>
    <dbReference type="NCBI Taxonomy" id="1970"/>
    <lineage>
        <taxon>Bacteria</taxon>
        <taxon>Bacillati</taxon>
        <taxon>Actinomycetota</taxon>
        <taxon>Actinomycetes</taxon>
        <taxon>Kitasatosporales</taxon>
        <taxon>Streptomycetaceae</taxon>
        <taxon>Streptomyces</taxon>
    </lineage>
</organism>
<evidence type="ECO:0000256" key="1">
    <source>
        <dbReference type="ARBA" id="ARBA00000085"/>
    </source>
</evidence>
<keyword evidence="4" id="KW-0808">Transferase</keyword>
<evidence type="ECO:0000256" key="6">
    <source>
        <dbReference type="ARBA" id="ARBA00022777"/>
    </source>
</evidence>
<dbReference type="InterPro" id="IPR036890">
    <property type="entry name" value="HATPase_C_sf"/>
</dbReference>
<dbReference type="CDD" id="cd16917">
    <property type="entry name" value="HATPase_UhpB-NarQ-NarX-like"/>
    <property type="match status" value="1"/>
</dbReference>
<protein>
    <recommendedName>
        <fullName evidence="2">histidine kinase</fullName>
        <ecNumber evidence="2">2.7.13.3</ecNumber>
    </recommendedName>
</protein>
<dbReference type="InterPro" id="IPR050482">
    <property type="entry name" value="Sensor_HK_TwoCompSys"/>
</dbReference>
<feature type="domain" description="Signal transduction histidine kinase subgroup 3 dimerisation and phosphoacceptor" evidence="11">
    <location>
        <begin position="229"/>
        <end position="293"/>
    </location>
</feature>
<reference evidence="12 13" key="1">
    <citation type="submission" date="2020-04" db="EMBL/GenBank/DDBJ databases">
        <title>Draft Genome Sequence of Streptomyces morookaense DSM 40503, an 8-azaguanine-producing strain.</title>
        <authorList>
            <person name="Qi J."/>
            <person name="Gao J.-M."/>
        </authorList>
    </citation>
    <scope>NUCLEOTIDE SEQUENCE [LARGE SCALE GENOMIC DNA]</scope>
    <source>
        <strain evidence="12 13">DSM 40503</strain>
    </source>
</reference>
<evidence type="ECO:0000313" key="12">
    <source>
        <dbReference type="EMBL" id="NVK78932.1"/>
    </source>
</evidence>
<feature type="transmembrane region" description="Helical" evidence="10">
    <location>
        <begin position="92"/>
        <end position="111"/>
    </location>
</feature>
<gene>
    <name evidence="12" type="ORF">HG542_14800</name>
</gene>
<feature type="transmembrane region" description="Helical" evidence="10">
    <location>
        <begin position="178"/>
        <end position="197"/>
    </location>
</feature>